<keyword evidence="3" id="KW-0121">Carboxypeptidase</keyword>
<dbReference type="PROSITE" id="PS00133">
    <property type="entry name" value="CARBOXYPEPT_ZN_2"/>
    <property type="match status" value="2"/>
</dbReference>
<evidence type="ECO:0000313" key="14">
    <source>
        <dbReference type="Proteomes" id="UP001165740"/>
    </source>
</evidence>
<keyword evidence="11" id="KW-0472">Membrane</keyword>
<evidence type="ECO:0000256" key="12">
    <source>
        <dbReference type="SAM" id="SignalP"/>
    </source>
</evidence>
<feature type="chain" id="PRO_5040872158" evidence="12">
    <location>
        <begin position="29"/>
        <end position="1676"/>
    </location>
</feature>
<dbReference type="OrthoDB" id="10249045at2759"/>
<feature type="domain" description="Peptidase M14" evidence="13">
    <location>
        <begin position="851"/>
        <end position="1135"/>
    </location>
</feature>
<feature type="domain" description="Peptidase M14" evidence="13">
    <location>
        <begin position="39"/>
        <end position="332"/>
    </location>
</feature>
<dbReference type="GeneID" id="106059226"/>
<feature type="active site" description="Proton donor/acceptor" evidence="9">
    <location>
        <position position="719"/>
    </location>
</feature>
<keyword evidence="12" id="KW-0732">Signal</keyword>
<keyword evidence="11" id="KW-0812">Transmembrane</keyword>
<evidence type="ECO:0000256" key="10">
    <source>
        <dbReference type="SAM" id="MobiDB-lite"/>
    </source>
</evidence>
<dbReference type="InterPro" id="IPR057247">
    <property type="entry name" value="CARBOXYPEPT_ZN_2"/>
</dbReference>
<reference evidence="15" key="1">
    <citation type="submission" date="2025-08" db="UniProtKB">
        <authorList>
            <consortium name="RefSeq"/>
        </authorList>
    </citation>
    <scope>IDENTIFICATION</scope>
</reference>
<keyword evidence="6" id="KW-0378">Hydrolase</keyword>
<evidence type="ECO:0000256" key="9">
    <source>
        <dbReference type="PROSITE-ProRule" id="PRU01379"/>
    </source>
</evidence>
<evidence type="ECO:0000313" key="15">
    <source>
        <dbReference type="RefSeq" id="XP_055861618.1"/>
    </source>
</evidence>
<evidence type="ECO:0000256" key="8">
    <source>
        <dbReference type="ARBA" id="ARBA00023180"/>
    </source>
</evidence>
<sequence length="1676" mass="186740">MVTEKLKMADLYLIVWVLLCINILLVSTEESKNVIETDRYHHQNDLFQLFTQLKDKYPNLVKIHNVGTSVQGRELLAIQITDKVNEHELGEPMFKYVGNMHGNEAVGREILIFLAQHLLSKYEEGDPRIVDLVDSTNIFIMPSMNPDGFEMAVEGDCGTMTTGKGGRENANMVDLNRNFPDQFGGNLDNIQPETKALMSWIEENPFVLSANLHGGSVVASYPFDDSAKHTSSGYYSAAPDDQIFKHLAKTYASNHKTMFQGNLCIGDNFADGITNGAYWYDVPGGMEDYNYLHSNCLEITLELSCCKYPLAKELQNEWENNREALLAYMEKVHIGIKGFVTDKETNQPIHKAKLTVDGIDHQITTTSSGEYWRLLVPGSYTIRVMADGYDESVLSDVLISSGKGSQVNFTLSRSQRSPSQQESSSDSLDTLISLVSSLQDYSHHASTNFKEPTEFKHHSNEEMSAFLHKLAETYPTITRLYSVGKSVEERELQVLEITDNPGIHEPGEPEFKYIGNIHGNEVVGREMLLLLAQLLCENYGTDELISLLVNSTRIHIMPSMNPDGYAKAKEGDLVGLVGRANAHGVDLNRNFPSLFHNNIENQKQETETLLAMDWMKSIPFVLSANLHGGSLVANYPYDDYPGGQAAHSASLAPDNDVFIKLAESYSFAHSTMAEGHPCPEKDSTYFKNGITNGAEWYVIAGGMQDWNYQNTNCFELTLELGCDKFPMGSELPKYWTANKDALLVYIGQVHKGLRGFVLDKEMKSGIKNATITVDEIDHVIRSANDGDYWRLLTPGTYTVRASAPGYKPQTFNVNVGPGAATYLNFTLEPKDSYRWSVEHDFDIKENMKADTYMNLNEIDKELMALASKNPMVAQFEYFGDVSTVGKIPMLHLTKNVSLPVHLSQSDDGSSHTEENKPHILLIGGLDGDSPVGRELLVRLSRHLVAGFNSQEPLVTRVLSNMHVHILPQLYPLNMALAEAGDCTGEKYKGTRFNELVSTKNPVIETLMTLVAVHRFDFILNVDAGGKYIIIPHNMVVDSTNMTPDEDILQELAHAFSSGMTDILQKGACSGSEYFGVIHGSDIKGSIPVLADTVYTMYKSLMLNAHVACCKYPPSSELPDIWVSSLQAILNAMLKSLQGIELQVTDSEDQLIGHYFMQLDSKPKENVTSPYFRLTSQAFHTVTIEAEGYRSVTKTVLVTENTPTVLRVKLEKEEAQDMDYHDYNSMTAYLKELTTKCSSAFNLTSLGKTKVDADIWMLQIGKQPENNPTSKILFVGNMHGEDMASREVLLSLAQYLCQLYKTDDYTKKMLSEFEIYMVPALNVDGSRFATVNTCEKGLGHNNSLNIDLDNNFLNDDDYKSNEEQLETKALKKAIALSSTPIVVNVASGSNLISYFGPSDKDLADAFVNGGWKPTDKLGCGQIGQELSSPVVSHQQFFDHRGSLLSHAYYYLHRAGIEVNTGCCRYPPPNQLKQTWLQMKESFMSLIREARIGVVGQVVEADSRKPLSGVQVEVHPSGYSQITNSKGQFVFYLPAGTYEFKTFLSGYVDAKVPYVVLRGSKAKDLTIDMSVSTWFLGMSPMLSITIIVCVLLLALMFITAVMCLKKNGPMQYDSLGFRQLSSHDDDNDSDDLNDIVHGGDMYPMKSSNGSHTVNEYHDDASDDEDEHSIYERGLIGKN</sequence>
<dbReference type="PANTHER" id="PTHR11532">
    <property type="entry name" value="PROTEASE M14 CARBOXYPEPTIDASE"/>
    <property type="match status" value="1"/>
</dbReference>
<dbReference type="PROSITE" id="PS00132">
    <property type="entry name" value="CARBOXYPEPT_ZN_1"/>
    <property type="match status" value="2"/>
</dbReference>
<dbReference type="OMA" id="EISTGCC"/>
<dbReference type="Gene3D" id="2.60.40.1120">
    <property type="entry name" value="Carboxypeptidase-like, regulatory domain"/>
    <property type="match status" value="3"/>
</dbReference>
<dbReference type="Proteomes" id="UP001165740">
    <property type="component" value="Chromosome 12"/>
</dbReference>
<dbReference type="InterPro" id="IPR050753">
    <property type="entry name" value="Peptidase_M14_domain"/>
</dbReference>
<evidence type="ECO:0000256" key="1">
    <source>
        <dbReference type="ARBA" id="ARBA00001947"/>
    </source>
</evidence>
<dbReference type="SUPFAM" id="SSF49464">
    <property type="entry name" value="Carboxypeptidase regulatory domain-like"/>
    <property type="match status" value="3"/>
</dbReference>
<dbReference type="SMART" id="SM00631">
    <property type="entry name" value="Zn_pept"/>
    <property type="match status" value="3"/>
</dbReference>
<dbReference type="PANTHER" id="PTHR11532:SF73">
    <property type="entry name" value="CARBOXYPEPTIDASE D"/>
    <property type="match status" value="1"/>
</dbReference>
<dbReference type="InterPro" id="IPR000834">
    <property type="entry name" value="Peptidase_M14"/>
</dbReference>
<keyword evidence="4" id="KW-0645">Protease</keyword>
<feature type="region of interest" description="Disordered" evidence="10">
    <location>
        <begin position="1640"/>
        <end position="1676"/>
    </location>
</feature>
<proteinExistence type="inferred from homology"/>
<evidence type="ECO:0000259" key="13">
    <source>
        <dbReference type="PROSITE" id="PS52035"/>
    </source>
</evidence>
<dbReference type="FunFam" id="3.40.630.10:FF:000020">
    <property type="entry name" value="Carboxypeptidase D"/>
    <property type="match status" value="2"/>
</dbReference>
<evidence type="ECO:0000256" key="4">
    <source>
        <dbReference type="ARBA" id="ARBA00022670"/>
    </source>
</evidence>
<comment type="cofactor">
    <cofactor evidence="1">
        <name>Zn(2+)</name>
        <dbReference type="ChEBI" id="CHEBI:29105"/>
    </cofactor>
</comment>
<keyword evidence="11" id="KW-1133">Transmembrane helix</keyword>
<keyword evidence="8" id="KW-0325">Glycoprotein</keyword>
<dbReference type="PROSITE" id="PS52035">
    <property type="entry name" value="PEPTIDASE_M14"/>
    <property type="match status" value="4"/>
</dbReference>
<dbReference type="Pfam" id="PF00246">
    <property type="entry name" value="Peptidase_M14"/>
    <property type="match status" value="4"/>
</dbReference>
<feature type="active site" description="Proton donor/acceptor" evidence="9">
    <location>
        <position position="302"/>
    </location>
</feature>
<dbReference type="Pfam" id="PF13620">
    <property type="entry name" value="CarboxypepD_reg"/>
    <property type="match status" value="3"/>
</dbReference>
<protein>
    <submittedName>
        <fullName evidence="15">Carboxypeptidase D-like</fullName>
    </submittedName>
</protein>
<dbReference type="GO" id="GO:0005615">
    <property type="term" value="C:extracellular space"/>
    <property type="evidence" value="ECO:0007669"/>
    <property type="project" value="TreeGrafter"/>
</dbReference>
<dbReference type="GO" id="GO:0016485">
    <property type="term" value="P:protein processing"/>
    <property type="evidence" value="ECO:0007669"/>
    <property type="project" value="TreeGrafter"/>
</dbReference>
<dbReference type="CDD" id="cd11308">
    <property type="entry name" value="Peptidase_M14NE-CP-C_like"/>
    <property type="match status" value="2"/>
</dbReference>
<dbReference type="GO" id="GO:0004181">
    <property type="term" value="F:metallocarboxypeptidase activity"/>
    <property type="evidence" value="ECO:0007669"/>
    <property type="project" value="InterPro"/>
</dbReference>
<dbReference type="InterPro" id="IPR057246">
    <property type="entry name" value="CARBOXYPEPT_ZN_1"/>
</dbReference>
<keyword evidence="5" id="KW-0479">Metal-binding</keyword>
<feature type="domain" description="Peptidase M14" evidence="13">
    <location>
        <begin position="456"/>
        <end position="749"/>
    </location>
</feature>
<name>A0A9W2YFV4_BIOGL</name>
<evidence type="ECO:0000256" key="2">
    <source>
        <dbReference type="ARBA" id="ARBA00005988"/>
    </source>
</evidence>
<comment type="similarity">
    <text evidence="2 9">Belongs to the peptidase M14 family.</text>
</comment>
<dbReference type="Gene3D" id="3.40.630.10">
    <property type="entry name" value="Zn peptidases"/>
    <property type="match status" value="4"/>
</dbReference>
<evidence type="ECO:0000256" key="7">
    <source>
        <dbReference type="ARBA" id="ARBA00022833"/>
    </source>
</evidence>
<feature type="signal peptide" evidence="12">
    <location>
        <begin position="1"/>
        <end position="28"/>
    </location>
</feature>
<accession>A0A9W2YFV4</accession>
<keyword evidence="14" id="KW-1185">Reference proteome</keyword>
<evidence type="ECO:0000256" key="11">
    <source>
        <dbReference type="SAM" id="Phobius"/>
    </source>
</evidence>
<dbReference type="PRINTS" id="PR00765">
    <property type="entry name" value="CRBOXYPTASEA"/>
</dbReference>
<dbReference type="SUPFAM" id="SSF53187">
    <property type="entry name" value="Zn-dependent exopeptidases"/>
    <property type="match status" value="4"/>
</dbReference>
<dbReference type="GO" id="GO:0006518">
    <property type="term" value="P:peptide metabolic process"/>
    <property type="evidence" value="ECO:0007669"/>
    <property type="project" value="TreeGrafter"/>
</dbReference>
<evidence type="ECO:0000256" key="3">
    <source>
        <dbReference type="ARBA" id="ARBA00022645"/>
    </source>
</evidence>
<evidence type="ECO:0000256" key="5">
    <source>
        <dbReference type="ARBA" id="ARBA00022723"/>
    </source>
</evidence>
<dbReference type="CDD" id="cd03858">
    <property type="entry name" value="M14_CP_N-E_like"/>
    <property type="match status" value="1"/>
</dbReference>
<feature type="transmembrane region" description="Helical" evidence="11">
    <location>
        <begin position="1572"/>
        <end position="1602"/>
    </location>
</feature>
<keyword evidence="7" id="KW-0862">Zinc</keyword>
<evidence type="ECO:0000256" key="6">
    <source>
        <dbReference type="ARBA" id="ARBA00022801"/>
    </source>
</evidence>
<organism evidence="14 15">
    <name type="scientific">Biomphalaria glabrata</name>
    <name type="common">Bloodfluke planorb</name>
    <name type="synonym">Freshwater snail</name>
    <dbReference type="NCBI Taxonomy" id="6526"/>
    <lineage>
        <taxon>Eukaryota</taxon>
        <taxon>Metazoa</taxon>
        <taxon>Spiralia</taxon>
        <taxon>Lophotrochozoa</taxon>
        <taxon>Mollusca</taxon>
        <taxon>Gastropoda</taxon>
        <taxon>Heterobranchia</taxon>
        <taxon>Euthyneura</taxon>
        <taxon>Panpulmonata</taxon>
        <taxon>Hygrophila</taxon>
        <taxon>Lymnaeoidea</taxon>
        <taxon>Planorbidae</taxon>
        <taxon>Biomphalaria</taxon>
    </lineage>
</organism>
<feature type="domain" description="Peptidase M14" evidence="13">
    <location>
        <begin position="1218"/>
        <end position="1488"/>
    </location>
</feature>
<dbReference type="CDD" id="cd03868">
    <property type="entry name" value="M14_CPD_I"/>
    <property type="match status" value="1"/>
</dbReference>
<dbReference type="GO" id="GO:0008270">
    <property type="term" value="F:zinc ion binding"/>
    <property type="evidence" value="ECO:0007669"/>
    <property type="project" value="InterPro"/>
</dbReference>
<dbReference type="InterPro" id="IPR008969">
    <property type="entry name" value="CarboxyPept-like_regulatory"/>
</dbReference>
<gene>
    <name evidence="15" type="primary">LOC106059226</name>
</gene>
<comment type="caution">
    <text evidence="9">Lacks conserved residue(s) required for the propagation of feature annotation.</text>
</comment>
<dbReference type="RefSeq" id="XP_055861618.1">
    <property type="nucleotide sequence ID" value="XM_056005643.1"/>
</dbReference>